<proteinExistence type="predicted"/>
<accession>A0A8S2E601</accession>
<evidence type="ECO:0000313" key="3">
    <source>
        <dbReference type="Proteomes" id="UP000677228"/>
    </source>
</evidence>
<dbReference type="EMBL" id="CAJNOK010011543">
    <property type="protein sequence ID" value="CAF1142522.1"/>
    <property type="molecule type" value="Genomic_DNA"/>
</dbReference>
<sequence length="55" mass="6541">KLAFSTGFGEPELENGPQINEESAYRYTSIFQVSYSLKQEYKYSNIWHRLSYIEK</sequence>
<organism evidence="1 3">
    <name type="scientific">Didymodactylos carnosus</name>
    <dbReference type="NCBI Taxonomy" id="1234261"/>
    <lineage>
        <taxon>Eukaryota</taxon>
        <taxon>Metazoa</taxon>
        <taxon>Spiralia</taxon>
        <taxon>Gnathifera</taxon>
        <taxon>Rotifera</taxon>
        <taxon>Eurotatoria</taxon>
        <taxon>Bdelloidea</taxon>
        <taxon>Philodinida</taxon>
        <taxon>Philodinidae</taxon>
        <taxon>Didymodactylos</taxon>
    </lineage>
</organism>
<feature type="non-terminal residue" evidence="1">
    <location>
        <position position="1"/>
    </location>
</feature>
<dbReference type="AlphaFoldDB" id="A0A8S2E601"/>
<evidence type="ECO:0000313" key="2">
    <source>
        <dbReference type="EMBL" id="CAF3940135.1"/>
    </source>
</evidence>
<reference evidence="1" key="1">
    <citation type="submission" date="2021-02" db="EMBL/GenBank/DDBJ databases">
        <authorList>
            <person name="Nowell W R."/>
        </authorList>
    </citation>
    <scope>NUCLEOTIDE SEQUENCE</scope>
</reference>
<comment type="caution">
    <text evidence="1">The sequence shown here is derived from an EMBL/GenBank/DDBJ whole genome shotgun (WGS) entry which is preliminary data.</text>
</comment>
<name>A0A8S2E601_9BILA</name>
<dbReference type="Proteomes" id="UP000677228">
    <property type="component" value="Unassembled WGS sequence"/>
</dbReference>
<dbReference type="Proteomes" id="UP000682733">
    <property type="component" value="Unassembled WGS sequence"/>
</dbReference>
<evidence type="ECO:0000313" key="1">
    <source>
        <dbReference type="EMBL" id="CAF1142522.1"/>
    </source>
</evidence>
<dbReference type="EMBL" id="CAJOBA010027237">
    <property type="protein sequence ID" value="CAF3940135.1"/>
    <property type="molecule type" value="Genomic_DNA"/>
</dbReference>
<gene>
    <name evidence="1" type="ORF">OVA965_LOCUS21198</name>
    <name evidence="2" type="ORF">TMI583_LOCUS21788</name>
</gene>
<protein>
    <submittedName>
        <fullName evidence="1">Uncharacterized protein</fullName>
    </submittedName>
</protein>